<evidence type="ECO:0000313" key="2">
    <source>
        <dbReference type="EMBL" id="KKM06672.1"/>
    </source>
</evidence>
<gene>
    <name evidence="2" type="ORF">LCGC14_1741660</name>
</gene>
<proteinExistence type="predicted"/>
<dbReference type="EMBL" id="LAZR01015939">
    <property type="protein sequence ID" value="KKM06672.1"/>
    <property type="molecule type" value="Genomic_DNA"/>
</dbReference>
<protein>
    <submittedName>
        <fullName evidence="2">Uncharacterized protein</fullName>
    </submittedName>
</protein>
<reference evidence="2" key="1">
    <citation type="journal article" date="2015" name="Nature">
        <title>Complex archaea that bridge the gap between prokaryotes and eukaryotes.</title>
        <authorList>
            <person name="Spang A."/>
            <person name="Saw J.H."/>
            <person name="Jorgensen S.L."/>
            <person name="Zaremba-Niedzwiedzka K."/>
            <person name="Martijn J."/>
            <person name="Lind A.E."/>
            <person name="van Eijk R."/>
            <person name="Schleper C."/>
            <person name="Guy L."/>
            <person name="Ettema T.J."/>
        </authorList>
    </citation>
    <scope>NUCLEOTIDE SEQUENCE</scope>
</reference>
<sequence>MPITQNDYLPKEQVFCCKKWSNGVLKKFYSGSPCARGTGAVRCDAPDPPKPPDGNGGGNGGGDGKSCIERCEDRFRTPGKRTSPGAEEAYRRCVARCGGDDDGDDDGKCDPGFVWNPDLKKCVPVIPQKECDPGWHWSPTKMKCVPDDEEEDPCRWGQGYKNAPGVGPGCDSGWHPVVTQDGEKWCCPDRKEKCDTGWHWDFDLKKCVIDTPQGPCSGEGHELPFGTSKCEEGFSIKKADDGNFWCCKDNGGGEDCDDGWHWDEDLKKCVIDREDNCPTGTHWSEYVEECVDDEDGDGNGGPGGEFKWGEDLQGLLARIMERANYLLDYPRGLTPQERQSVINYAIEGVKSGEAGEKQTKRDEMARIGMLGSGFQVKEMGRIERETRQRSGDVRRELAIDELDRRFQEIIGTTGMAQGLTGTLMESEKIPEILSGARRQEGQGAINAFLQYIMSGGAGGDSSYWQAIMSQFLSGNQGGGGGDFSWLYYLPYLTR</sequence>
<organism evidence="2">
    <name type="scientific">marine sediment metagenome</name>
    <dbReference type="NCBI Taxonomy" id="412755"/>
    <lineage>
        <taxon>unclassified sequences</taxon>
        <taxon>metagenomes</taxon>
        <taxon>ecological metagenomes</taxon>
    </lineage>
</organism>
<dbReference type="AlphaFoldDB" id="A0A0F9HU41"/>
<name>A0A0F9HU41_9ZZZZ</name>
<feature type="region of interest" description="Disordered" evidence="1">
    <location>
        <begin position="37"/>
        <end position="63"/>
    </location>
</feature>
<feature type="compositionally biased region" description="Gly residues" evidence="1">
    <location>
        <begin position="54"/>
        <end position="63"/>
    </location>
</feature>
<accession>A0A0F9HU41</accession>
<comment type="caution">
    <text evidence="2">The sequence shown here is derived from an EMBL/GenBank/DDBJ whole genome shotgun (WGS) entry which is preliminary data.</text>
</comment>
<evidence type="ECO:0000256" key="1">
    <source>
        <dbReference type="SAM" id="MobiDB-lite"/>
    </source>
</evidence>